<dbReference type="HOGENOM" id="CLU_1198426_0_0_6"/>
<proteinExistence type="predicted"/>
<dbReference type="Pfam" id="PF06578">
    <property type="entry name" value="YscK"/>
    <property type="match status" value="1"/>
</dbReference>
<sequence length="231" mass="25952">MRAELLIQAARFNGAPGIYADASWFAPWLTPTRLAAMRRRTDAARTLNRFLLQQPEPLESVAPEAFSDPLLQLLTQTTLNIPQLAMWAGLALHHRSLKRIICGRRQRELKVAFGEEGYRFALERAQFMLGVAWDHIPALADSDMPAVYKMIQCAGVTLLATASANLPPPAQKRLAFFFPKQQSHCFAHCPTNDEMPDITLDEGHLDAVEKARGLLFKIAQEVMSKWKPISF</sequence>
<dbReference type="AlphaFoldDB" id="Q2SH66"/>
<reference evidence="1 2" key="1">
    <citation type="journal article" date="2005" name="Nucleic Acids Res.">
        <title>Genomic blueprint of Hahella chejuensis, a marine microbe producing an algicidal agent.</title>
        <authorList>
            <person name="Jeong H."/>
            <person name="Yim J.H."/>
            <person name="Lee C."/>
            <person name="Choi S.-H."/>
            <person name="Park Y.K."/>
            <person name="Yoon S.H."/>
            <person name="Hur C.-G."/>
            <person name="Kang H.-Y."/>
            <person name="Kim D."/>
            <person name="Lee H.H."/>
            <person name="Park K.H."/>
            <person name="Park S.-H."/>
            <person name="Park H.-S."/>
            <person name="Lee H.K."/>
            <person name="Oh T.K."/>
            <person name="Kim J.F."/>
        </authorList>
    </citation>
    <scope>NUCLEOTIDE SEQUENCE [LARGE SCALE GENOMIC DNA]</scope>
    <source>
        <strain evidence="1 2">KCTC 2396</strain>
    </source>
</reference>
<accession>Q2SH66</accession>
<dbReference type="InterPro" id="IPR009510">
    <property type="entry name" value="T3SS_K"/>
</dbReference>
<keyword evidence="2" id="KW-1185">Reference proteome</keyword>
<dbReference type="OrthoDB" id="6197095at2"/>
<dbReference type="EMBL" id="CP000155">
    <property type="protein sequence ID" value="ABC30008.1"/>
    <property type="molecule type" value="Genomic_DNA"/>
</dbReference>
<dbReference type="STRING" id="349521.HCH_03248"/>
<evidence type="ECO:0000313" key="2">
    <source>
        <dbReference type="Proteomes" id="UP000000238"/>
    </source>
</evidence>
<evidence type="ECO:0000313" key="1">
    <source>
        <dbReference type="EMBL" id="ABC30008.1"/>
    </source>
</evidence>
<dbReference type="Proteomes" id="UP000000238">
    <property type="component" value="Chromosome"/>
</dbReference>
<gene>
    <name evidence="1" type="ordered locus">HCH_03248</name>
</gene>
<name>Q2SH66_HAHCH</name>
<dbReference type="KEGG" id="hch:HCH_03248"/>
<organism evidence="1 2">
    <name type="scientific">Hahella chejuensis (strain KCTC 2396)</name>
    <dbReference type="NCBI Taxonomy" id="349521"/>
    <lineage>
        <taxon>Bacteria</taxon>
        <taxon>Pseudomonadati</taxon>
        <taxon>Pseudomonadota</taxon>
        <taxon>Gammaproteobacteria</taxon>
        <taxon>Oceanospirillales</taxon>
        <taxon>Hahellaceae</taxon>
        <taxon>Hahella</taxon>
    </lineage>
</organism>
<protein>
    <submittedName>
        <fullName evidence="1">Uncharacterized protein</fullName>
    </submittedName>
</protein>
<dbReference type="RefSeq" id="WP_011397077.1">
    <property type="nucleotide sequence ID" value="NC_007645.1"/>
</dbReference>